<reference evidence="5" key="2">
    <citation type="submission" date="2015-01" db="EMBL/GenBank/DDBJ databases">
        <title>Evolutionary Origins and Diversification of the Mycorrhizal Mutualists.</title>
        <authorList>
            <consortium name="DOE Joint Genome Institute"/>
            <consortium name="Mycorrhizal Genomics Consortium"/>
            <person name="Kohler A."/>
            <person name="Kuo A."/>
            <person name="Nagy L.G."/>
            <person name="Floudas D."/>
            <person name="Copeland A."/>
            <person name="Barry K.W."/>
            <person name="Cichocki N."/>
            <person name="Veneault-Fourrey C."/>
            <person name="LaButti K."/>
            <person name="Lindquist E.A."/>
            <person name="Lipzen A."/>
            <person name="Lundell T."/>
            <person name="Morin E."/>
            <person name="Murat C."/>
            <person name="Riley R."/>
            <person name="Ohm R."/>
            <person name="Sun H."/>
            <person name="Tunlid A."/>
            <person name="Henrissat B."/>
            <person name="Grigoriev I.V."/>
            <person name="Hibbett D.S."/>
            <person name="Martin F."/>
        </authorList>
    </citation>
    <scope>NUCLEOTIDE SEQUENCE [LARGE SCALE GENOMIC DNA]</scope>
    <source>
        <strain evidence="5">MUT 4182</strain>
    </source>
</reference>
<dbReference type="GO" id="GO:1903479">
    <property type="term" value="P:mitotic actomyosin contractile ring assembly actin filament organization"/>
    <property type="evidence" value="ECO:0007669"/>
    <property type="project" value="TreeGrafter"/>
</dbReference>
<dbReference type="OrthoDB" id="775356at2759"/>
<evidence type="ECO:0000313" key="5">
    <source>
        <dbReference type="Proteomes" id="UP000054248"/>
    </source>
</evidence>
<dbReference type="Pfam" id="PF00612">
    <property type="entry name" value="IQ"/>
    <property type="match status" value="5"/>
</dbReference>
<proteinExistence type="predicted"/>
<dbReference type="PROSITE" id="PS50021">
    <property type="entry name" value="CH"/>
    <property type="match status" value="1"/>
</dbReference>
<dbReference type="Proteomes" id="UP000054248">
    <property type="component" value="Unassembled WGS sequence"/>
</dbReference>
<keyword evidence="5" id="KW-1185">Reference proteome</keyword>
<dbReference type="SUPFAM" id="SSF47576">
    <property type="entry name" value="Calponin-homology domain, CH-domain"/>
    <property type="match status" value="1"/>
</dbReference>
<feature type="region of interest" description="Disordered" evidence="1">
    <location>
        <begin position="1"/>
        <end position="37"/>
    </location>
</feature>
<protein>
    <recommendedName>
        <fullName evidence="6">Ras-GAP domain-containing protein</fullName>
    </recommendedName>
</protein>
<dbReference type="PANTHER" id="PTHR14149">
    <property type="entry name" value="RAS GTPASE-ACTIVATING PROTEIN WITH IQ MOTIF"/>
    <property type="match status" value="1"/>
</dbReference>
<dbReference type="InterPro" id="IPR036872">
    <property type="entry name" value="CH_dom_sf"/>
</dbReference>
<dbReference type="Gene3D" id="1.10.506.10">
    <property type="entry name" value="GTPase Activation - p120gap, domain 1"/>
    <property type="match status" value="1"/>
</dbReference>
<dbReference type="Pfam" id="PF00616">
    <property type="entry name" value="RasGAP"/>
    <property type="match status" value="1"/>
</dbReference>
<dbReference type="InterPro" id="IPR008936">
    <property type="entry name" value="Rho_GTPase_activation_prot"/>
</dbReference>
<organism evidence="4 5">
    <name type="scientific">Tulasnella calospora MUT 4182</name>
    <dbReference type="NCBI Taxonomy" id="1051891"/>
    <lineage>
        <taxon>Eukaryota</taxon>
        <taxon>Fungi</taxon>
        <taxon>Dikarya</taxon>
        <taxon>Basidiomycota</taxon>
        <taxon>Agaricomycotina</taxon>
        <taxon>Agaricomycetes</taxon>
        <taxon>Cantharellales</taxon>
        <taxon>Tulasnellaceae</taxon>
        <taxon>Tulasnella</taxon>
    </lineage>
</organism>
<dbReference type="GO" id="GO:0005096">
    <property type="term" value="F:GTPase activator activity"/>
    <property type="evidence" value="ECO:0007669"/>
    <property type="project" value="TreeGrafter"/>
</dbReference>
<dbReference type="InterPro" id="IPR000593">
    <property type="entry name" value="RasGAP_C"/>
</dbReference>
<dbReference type="SUPFAM" id="SSF143885">
    <property type="entry name" value="RGC domain-like"/>
    <property type="match status" value="1"/>
</dbReference>
<dbReference type="InterPro" id="IPR001715">
    <property type="entry name" value="CH_dom"/>
</dbReference>
<evidence type="ECO:0000256" key="1">
    <source>
        <dbReference type="SAM" id="MobiDB-lite"/>
    </source>
</evidence>
<dbReference type="InterPro" id="IPR001936">
    <property type="entry name" value="RasGAP_dom"/>
</dbReference>
<sequence>MPSIPQSPTVAFDGQEQGDVAGLPNRMRLSRNNPAPKTSATKFTIGLWADVQRHLLQAYEYLCHVGEAQQWIEGCLQEELPFGVVEMDEGLRNGVVLAKLARIWEGEALVRRIFEHPKLQYKHSDNINYFFVFVRRQGLPESFIFELTDLYNKKNIPKVIYCIHALSHLLARKGLAQRIGNLLGQLQFSDDQLMETQKGLTGVSMPNFKGVGRDLAKDMNVEPEPEPEPEETEFERRGRLLAEAEESIIQLQAIARGYLARKAMATAKARLRLAERYIIKLQSRSRGVITRRVVQEQRKEQLDLEPYITKIQAQARGVLARRRFAKVKGALRSSRVSITNLQALARAKIGRKKHEQVVKSLEVPIIISGVVGMQAFARAVLKRREIRKKLATLDRLDPKIILLQAHARGVIVRRKVRAQLAKLDDATDVIVRIQAACRAWLAKQRLLALIRGLRRSTSGVVQLQAQARAIIAQRKAVALRKQLTTVHVSTGVQGLQSLARAALTRRRVGEVVKRLDAAVPDVIPLQALARGILVRDAFWAWRDYLHSAQAEATHLQALMRGVLQRRRFREKMKFYKTNLSKIVKVQALFRAKEQREQYRQLTMATNVTVGTIKNFVHLLDDSEADFEDEIEVERLRKKVVEGIRENQHLETEVSDLDTKISLLVQNVKSFEELAKARRKHGADTAAAHAARSSLLAAHGDPFAGHHSLDQTAKRKLELYQQLFYLLQTHAEYLARLFFHMSRLQLAEKTKRTTERVVLTLFGYGQERREEFLILKLFQAAIIEEIKAAPHIHEIIKGYPMYVTVAVQYVRPKQVAYVREALYTMINEVISQRELDLETDPVQIYKARVNDEEARTGKPSLRPKDVSFHEAVADPETRVEFIRHLQKLHFLTRDFVNAITGSTRKMPYGMRCIARELLLALRIKFPNEPEEVHAIALGQIIYYRFLNPAIVTPETFDIVPTTITPSARRNLAEVSKMLTQITSGAVFAEDNPCLTPLNSYVSEAIVQWTTWLIEVADVPEAGVHFHANEFLDATVQPKPIYITPNEVYAMHSVLITHLDHLVIGRNDTLRQILTELDGVPHLGSDELKDARDRGITLELTNRFAHIQNPHAEENALWVQAKRGVLAILRVQPAKDLVEALLQPVTEEHELLWEDIVDKELVTERMRMRKARMPSTTGRDDTYRLEDIRSLSYQEVKKHAIYFLLELEKRGKITRGDGYQGVLNAIATDVRSKHWKRVQRREELDGMNEALTHLKERKKFFSEQIDEYNKYVESSMETMQRGKGKKRIVLPFTKQYFHLRELQKAGKAPQFGSFRYSAQELYDKGILLSIDQTSPRQFDKIDVIISSDKAGVFTLEIKDKYLDITKGATDLKMEELLQAQYEHRTSLSLFDGMAKVNLNLLLYQINKK</sequence>
<name>A0A0C3QG54_9AGAM</name>
<dbReference type="InterPro" id="IPR000048">
    <property type="entry name" value="IQ_motif_EF-hand-BS"/>
</dbReference>
<dbReference type="GO" id="GO:0110085">
    <property type="term" value="C:mitotic actomyosin contractile ring"/>
    <property type="evidence" value="ECO:0007669"/>
    <property type="project" value="TreeGrafter"/>
</dbReference>
<dbReference type="STRING" id="1051891.A0A0C3QG54"/>
<dbReference type="Gene3D" id="1.10.418.10">
    <property type="entry name" value="Calponin-like domain"/>
    <property type="match status" value="1"/>
</dbReference>
<dbReference type="PROSITE" id="PS50096">
    <property type="entry name" value="IQ"/>
    <property type="match status" value="9"/>
</dbReference>
<dbReference type="HOGENOM" id="CLU_000972_1_0_1"/>
<dbReference type="SMART" id="SM00033">
    <property type="entry name" value="CH"/>
    <property type="match status" value="1"/>
</dbReference>
<gene>
    <name evidence="4" type="ORF">M407DRAFT_69111</name>
</gene>
<evidence type="ECO:0008006" key="6">
    <source>
        <dbReference type="Google" id="ProtNLM"/>
    </source>
</evidence>
<dbReference type="SMART" id="SM00323">
    <property type="entry name" value="RasGAP"/>
    <property type="match status" value="1"/>
</dbReference>
<dbReference type="SUPFAM" id="SSF48350">
    <property type="entry name" value="GTPase activation domain, GAP"/>
    <property type="match status" value="1"/>
</dbReference>
<feature type="domain" description="Calponin-homology (CH)" evidence="3">
    <location>
        <begin position="62"/>
        <end position="170"/>
    </location>
</feature>
<dbReference type="EMBL" id="KN822971">
    <property type="protein sequence ID" value="KIO30555.1"/>
    <property type="molecule type" value="Genomic_DNA"/>
</dbReference>
<dbReference type="Pfam" id="PF03836">
    <property type="entry name" value="RasGAP_C"/>
    <property type="match status" value="1"/>
</dbReference>
<evidence type="ECO:0000259" key="3">
    <source>
        <dbReference type="PROSITE" id="PS50021"/>
    </source>
</evidence>
<reference evidence="4 5" key="1">
    <citation type="submission" date="2014-04" db="EMBL/GenBank/DDBJ databases">
        <authorList>
            <consortium name="DOE Joint Genome Institute"/>
            <person name="Kuo A."/>
            <person name="Girlanda M."/>
            <person name="Perotto S."/>
            <person name="Kohler A."/>
            <person name="Nagy L.G."/>
            <person name="Floudas D."/>
            <person name="Copeland A."/>
            <person name="Barry K.W."/>
            <person name="Cichocki N."/>
            <person name="Veneault-Fourrey C."/>
            <person name="LaButti K."/>
            <person name="Lindquist E.A."/>
            <person name="Lipzen A."/>
            <person name="Lundell T."/>
            <person name="Morin E."/>
            <person name="Murat C."/>
            <person name="Sun H."/>
            <person name="Tunlid A."/>
            <person name="Henrissat B."/>
            <person name="Grigoriev I.V."/>
            <person name="Hibbett D.S."/>
            <person name="Martin F."/>
            <person name="Nordberg H.P."/>
            <person name="Cantor M.N."/>
            <person name="Hua S.X."/>
        </authorList>
    </citation>
    <scope>NUCLEOTIDE SEQUENCE [LARGE SCALE GENOMIC DNA]</scope>
    <source>
        <strain evidence="4 5">MUT 4182</strain>
    </source>
</reference>
<dbReference type="Pfam" id="PF00307">
    <property type="entry name" value="CH"/>
    <property type="match status" value="1"/>
</dbReference>
<accession>A0A0C3QG54</accession>
<feature type="domain" description="Ras-GAP" evidence="2">
    <location>
        <begin position="755"/>
        <end position="982"/>
    </location>
</feature>
<dbReference type="CDD" id="cd21206">
    <property type="entry name" value="CH_IQGAP"/>
    <property type="match status" value="1"/>
</dbReference>
<dbReference type="SMART" id="SM00015">
    <property type="entry name" value="IQ"/>
    <property type="match status" value="8"/>
</dbReference>
<dbReference type="PROSITE" id="PS50018">
    <property type="entry name" value="RAS_GTPASE_ACTIV_2"/>
    <property type="match status" value="1"/>
</dbReference>
<evidence type="ECO:0000259" key="2">
    <source>
        <dbReference type="PROSITE" id="PS50018"/>
    </source>
</evidence>
<dbReference type="GO" id="GO:0005516">
    <property type="term" value="F:calmodulin binding"/>
    <property type="evidence" value="ECO:0007669"/>
    <property type="project" value="TreeGrafter"/>
</dbReference>
<evidence type="ECO:0000313" key="4">
    <source>
        <dbReference type="EMBL" id="KIO30555.1"/>
    </source>
</evidence>
<dbReference type="PANTHER" id="PTHR14149:SF14">
    <property type="entry name" value="CALPONIN-HOMOLOGY (CH) DOMAIN-CONTAINING PROTEIN"/>
    <property type="match status" value="1"/>
</dbReference>
<dbReference type="GO" id="GO:0051015">
    <property type="term" value="F:actin filament binding"/>
    <property type="evidence" value="ECO:0007669"/>
    <property type="project" value="TreeGrafter"/>
</dbReference>